<name>J0P6D2_9BACT</name>
<protein>
    <submittedName>
        <fullName evidence="1">Uncharacterized protein</fullName>
    </submittedName>
</protein>
<dbReference type="AlphaFoldDB" id="J0P6D2"/>
<evidence type="ECO:0000313" key="1">
    <source>
        <dbReference type="EMBL" id="EJF53032.1"/>
    </source>
</evidence>
<sequence>MAYKGISVEKNSVSIFKFYFCLNESKKYNTNIHALHIPYFLIDISHDEAKTMGLGPRIAPNGSSRL</sequence>
<gene>
    <name evidence="1" type="ORF">SapgrDRAFT_1314</name>
</gene>
<dbReference type="Proteomes" id="UP000005113">
    <property type="component" value="Unassembled WGS sequence"/>
</dbReference>
<organism evidence="1 2">
    <name type="scientific">Saprospira grandis DSM 2844</name>
    <dbReference type="NCBI Taxonomy" id="694433"/>
    <lineage>
        <taxon>Bacteria</taxon>
        <taxon>Pseudomonadati</taxon>
        <taxon>Bacteroidota</taxon>
        <taxon>Saprospiria</taxon>
        <taxon>Saprospirales</taxon>
        <taxon>Saprospiraceae</taxon>
        <taxon>Saprospira</taxon>
    </lineage>
</organism>
<accession>J0P6D2</accession>
<evidence type="ECO:0000313" key="2">
    <source>
        <dbReference type="Proteomes" id="UP000005113"/>
    </source>
</evidence>
<dbReference type="EMBL" id="JH719942">
    <property type="protein sequence ID" value="EJF53032.1"/>
    <property type="molecule type" value="Genomic_DNA"/>
</dbReference>
<proteinExistence type="predicted"/>
<dbReference type="HOGENOM" id="CLU_2828768_0_0_10"/>
<reference evidence="2" key="1">
    <citation type="journal article" date="2012" name="Stand. Genomic Sci.">
        <title>Permanent draft genome sequence of the gliding predator Saprospira grandis strain Sa g1 (= HR1).</title>
        <authorList>
            <person name="Mavromatis K."/>
            <person name="Chertkov O."/>
            <person name="Lapidus A."/>
            <person name="Nolan M."/>
            <person name="Lucas S."/>
            <person name="Tice H."/>
            <person name="Del Rio T.G."/>
            <person name="Cheng J.F."/>
            <person name="Han C."/>
            <person name="Tapia R."/>
            <person name="Bruce D."/>
            <person name="Goodwin L.A."/>
            <person name="Pitluck S."/>
            <person name="Huntemann M."/>
            <person name="Liolios K."/>
            <person name="Pagani I."/>
            <person name="Ivanova N."/>
            <person name="Mikhailova N."/>
            <person name="Pati A."/>
            <person name="Chen A."/>
            <person name="Palaniappan K."/>
            <person name="Land M."/>
            <person name="Brambilla E.M."/>
            <person name="Rohde M."/>
            <person name="Spring S."/>
            <person name="Goker M."/>
            <person name="Detter J.C."/>
            <person name="Bristow J."/>
            <person name="Eisen J.A."/>
            <person name="Markowitz V."/>
            <person name="Hugenholtz P."/>
            <person name="Kyrpides N.C."/>
            <person name="Klenk H.P."/>
            <person name="Woyke T."/>
        </authorList>
    </citation>
    <scope>NUCLEOTIDE SEQUENCE [LARGE SCALE GENOMIC DNA]</scope>
    <source>
        <strain evidence="2">DSM 2844</strain>
    </source>
</reference>